<name>U2TKS4_9ACTN</name>
<dbReference type="EMBL" id="AWEZ01000062">
    <property type="protein sequence ID" value="ERL06748.1"/>
    <property type="molecule type" value="Genomic_DNA"/>
</dbReference>
<keyword evidence="3" id="KW-1185">Reference proteome</keyword>
<dbReference type="AlphaFoldDB" id="U2TKS4"/>
<protein>
    <submittedName>
        <fullName evidence="2">Uncharacterized protein</fullName>
    </submittedName>
</protein>
<accession>U2TKS4</accession>
<evidence type="ECO:0000313" key="2">
    <source>
        <dbReference type="EMBL" id="ERL06748.1"/>
    </source>
</evidence>
<evidence type="ECO:0000313" key="3">
    <source>
        <dbReference type="Proteomes" id="UP000016638"/>
    </source>
</evidence>
<dbReference type="PATRIC" id="fig|1125712.3.peg.1951"/>
<dbReference type="Proteomes" id="UP000016638">
    <property type="component" value="Unassembled WGS sequence"/>
</dbReference>
<feature type="region of interest" description="Disordered" evidence="1">
    <location>
        <begin position="98"/>
        <end position="122"/>
    </location>
</feature>
<comment type="caution">
    <text evidence="2">The sequence shown here is derived from an EMBL/GenBank/DDBJ whole genome shotgun (WGS) entry which is preliminary data.</text>
</comment>
<reference evidence="2 3" key="1">
    <citation type="submission" date="2013-08" db="EMBL/GenBank/DDBJ databases">
        <authorList>
            <person name="Durkin A.S."/>
            <person name="Haft D.R."/>
            <person name="McCorrison J."/>
            <person name="Torralba M."/>
            <person name="Gillis M."/>
            <person name="Haft D.H."/>
            <person name="Methe B."/>
            <person name="Sutton G."/>
            <person name="Nelson K.E."/>
        </authorList>
    </citation>
    <scope>NUCLEOTIDE SEQUENCE [LARGE SCALE GENOMIC DNA]</scope>
    <source>
        <strain evidence="2 3">F0195</strain>
    </source>
</reference>
<proteinExistence type="predicted"/>
<evidence type="ECO:0000256" key="1">
    <source>
        <dbReference type="SAM" id="MobiDB-lite"/>
    </source>
</evidence>
<sequence length="122" mass="12972">MLWDTRFAGNPISRRGVHTRTFDFKGDANGTCWDIPTGETSDGRTIRTAANVASVGENGRGMPFPTVSSASNGRGGVFAVTNDAGSCKGRIYHPVRGHAAPSAIRTPTDVDPIEWTPEPVSE</sequence>
<dbReference type="STRING" id="1125712.HMPREF1316_0528"/>
<gene>
    <name evidence="2" type="ORF">HMPREF1316_0528</name>
</gene>
<organism evidence="2 3">
    <name type="scientific">Olsenella profusa F0195</name>
    <dbReference type="NCBI Taxonomy" id="1125712"/>
    <lineage>
        <taxon>Bacteria</taxon>
        <taxon>Bacillati</taxon>
        <taxon>Actinomycetota</taxon>
        <taxon>Coriobacteriia</taxon>
        <taxon>Coriobacteriales</taxon>
        <taxon>Atopobiaceae</taxon>
        <taxon>Olsenella</taxon>
    </lineage>
</organism>